<evidence type="ECO:0000313" key="5">
    <source>
        <dbReference type="Proteomes" id="UP001491552"/>
    </source>
</evidence>
<proteinExistence type="predicted"/>
<dbReference type="InterPro" id="IPR049049">
    <property type="entry name" value="Beta-AFase-like_GH127_C"/>
</dbReference>
<dbReference type="Pfam" id="PF20737">
    <property type="entry name" value="Glyco_hydro127C"/>
    <property type="match status" value="1"/>
</dbReference>
<dbReference type="Pfam" id="PF20736">
    <property type="entry name" value="Glyco_hydro127M"/>
    <property type="match status" value="1"/>
</dbReference>
<dbReference type="RefSeq" id="WP_349135710.1">
    <property type="nucleotide sequence ID" value="NZ_JBBMFF010000206.1"/>
</dbReference>
<dbReference type="Pfam" id="PF07944">
    <property type="entry name" value="Beta-AFase-like_GH127_cat"/>
    <property type="match status" value="1"/>
</dbReference>
<dbReference type="InterPro" id="IPR049046">
    <property type="entry name" value="Beta-AFase-like_GH127_middle"/>
</dbReference>
<dbReference type="InterPro" id="IPR049174">
    <property type="entry name" value="Beta-AFase-like"/>
</dbReference>
<evidence type="ECO:0000259" key="3">
    <source>
        <dbReference type="Pfam" id="PF20737"/>
    </source>
</evidence>
<dbReference type="PANTHER" id="PTHR43465:SF2">
    <property type="entry name" value="DUF1680 DOMAIN PROTEIN (AFU_ORTHOLOGUE AFUA_1G08910)"/>
    <property type="match status" value="1"/>
</dbReference>
<dbReference type="InterPro" id="IPR012878">
    <property type="entry name" value="Beta-AFase-like_GH127_cat"/>
</dbReference>
<feature type="non-terminal residue" evidence="4">
    <location>
        <position position="1"/>
    </location>
</feature>
<name>A0ABV1G6H4_9FIRM</name>
<feature type="domain" description="Non-reducing end beta-L-arabinofuranosidase-like GH127 C-terminal" evidence="3">
    <location>
        <begin position="248"/>
        <end position="361"/>
    </location>
</feature>
<organism evidence="4 5">
    <name type="scientific">Faecousia intestinalis</name>
    <dbReference type="NCBI Taxonomy" id="3133167"/>
    <lineage>
        <taxon>Bacteria</taxon>
        <taxon>Bacillati</taxon>
        <taxon>Bacillota</taxon>
        <taxon>Clostridia</taxon>
        <taxon>Eubacteriales</taxon>
        <taxon>Oscillospiraceae</taxon>
        <taxon>Faecousia</taxon>
    </lineage>
</organism>
<gene>
    <name evidence="4" type="ORF">WMO66_07095</name>
</gene>
<evidence type="ECO:0000313" key="4">
    <source>
        <dbReference type="EMBL" id="MEQ2511012.1"/>
    </source>
</evidence>
<dbReference type="EMBL" id="JBBMFF010000206">
    <property type="protein sequence ID" value="MEQ2511012.1"/>
    <property type="molecule type" value="Genomic_DNA"/>
</dbReference>
<reference evidence="4 5" key="1">
    <citation type="submission" date="2024-03" db="EMBL/GenBank/DDBJ databases">
        <title>Human intestinal bacterial collection.</title>
        <authorList>
            <person name="Pauvert C."/>
            <person name="Hitch T.C.A."/>
            <person name="Clavel T."/>
        </authorList>
    </citation>
    <scope>NUCLEOTIDE SEQUENCE [LARGE SCALE GENOMIC DNA]</scope>
    <source>
        <strain evidence="4 5">CLA-AA-H192</strain>
    </source>
</reference>
<dbReference type="SUPFAM" id="SSF48208">
    <property type="entry name" value="Six-hairpin glycosidases"/>
    <property type="match status" value="1"/>
</dbReference>
<protein>
    <submittedName>
        <fullName evidence="4">Beta-L-arabinofuranosidase domain-containing protein</fullName>
    </submittedName>
</protein>
<comment type="caution">
    <text evidence="4">The sequence shown here is derived from an EMBL/GenBank/DDBJ whole genome shotgun (WGS) entry which is preliminary data.</text>
</comment>
<dbReference type="Proteomes" id="UP001491552">
    <property type="component" value="Unassembled WGS sequence"/>
</dbReference>
<dbReference type="PANTHER" id="PTHR43465">
    <property type="entry name" value="DUF1680 DOMAIN PROTEIN (AFU_ORTHOLOGUE AFUA_1G08910)"/>
    <property type="match status" value="1"/>
</dbReference>
<keyword evidence="5" id="KW-1185">Reference proteome</keyword>
<evidence type="ECO:0000259" key="1">
    <source>
        <dbReference type="Pfam" id="PF07944"/>
    </source>
</evidence>
<sequence>EALRSACQTLWDNVTKRRMYITGGIGSSGLLERFTVDYDLPNDRMYCESCASIGLMMFGQRMAAMFHDASYYETVERALCNTVLGGVSAAGDRYFYVNPLEVWPANCKDHTSIEYLKPVRQPWFEVACCPANIARTLASLGQYIYAIDERSIYVNLLVGSTIETTLRDTDVRIEQRSGLMHGGALELDVRSSGTHPIVVRLRLPKWLEKPVFRLNGEGIQPAVENGYAVLAVNCAGEHHFTLSGSVPVHRCAANLQVRADVGRVALQKGPFVYCFEQQDNGENLAALRMAPDAAVEEKAPAEGLPGNLPELDVNGCRIVSTGVDDAELYADCVLRTEPCTLHAVPYGLWGNRTPGEMRVWVDTTIS</sequence>
<accession>A0ABV1G6H4</accession>
<evidence type="ECO:0000259" key="2">
    <source>
        <dbReference type="Pfam" id="PF20736"/>
    </source>
</evidence>
<feature type="domain" description="Non-reducing end beta-L-arabinofuranosidase-like GH127 middle" evidence="2">
    <location>
        <begin position="152"/>
        <end position="236"/>
    </location>
</feature>
<feature type="domain" description="Non-reducing end beta-L-arabinofuranosidase-like GH127 catalytic" evidence="1">
    <location>
        <begin position="2"/>
        <end position="141"/>
    </location>
</feature>
<dbReference type="InterPro" id="IPR008928">
    <property type="entry name" value="6-hairpin_glycosidase_sf"/>
</dbReference>